<proteinExistence type="predicted"/>
<protein>
    <submittedName>
        <fullName evidence="3">GIY-YIG domain-containing protein</fullName>
    </submittedName>
</protein>
<dbReference type="WBParaSite" id="NBR_0001009101-mRNA-1">
    <property type="protein sequence ID" value="NBR_0001009101-mRNA-1"/>
    <property type="gene ID" value="NBR_0001009101"/>
</dbReference>
<gene>
    <name evidence="1" type="ORF">NBR_LOCUS10092</name>
</gene>
<evidence type="ECO:0000313" key="2">
    <source>
        <dbReference type="Proteomes" id="UP000271162"/>
    </source>
</evidence>
<organism evidence="3">
    <name type="scientific">Nippostrongylus brasiliensis</name>
    <name type="common">Rat hookworm</name>
    <dbReference type="NCBI Taxonomy" id="27835"/>
    <lineage>
        <taxon>Eukaryota</taxon>
        <taxon>Metazoa</taxon>
        <taxon>Ecdysozoa</taxon>
        <taxon>Nematoda</taxon>
        <taxon>Chromadorea</taxon>
        <taxon>Rhabditida</taxon>
        <taxon>Rhabditina</taxon>
        <taxon>Rhabditomorpha</taxon>
        <taxon>Strongyloidea</taxon>
        <taxon>Heligmosomidae</taxon>
        <taxon>Nippostrongylus</taxon>
    </lineage>
</organism>
<reference evidence="1 2" key="2">
    <citation type="submission" date="2018-11" db="EMBL/GenBank/DDBJ databases">
        <authorList>
            <consortium name="Pathogen Informatics"/>
        </authorList>
    </citation>
    <scope>NUCLEOTIDE SEQUENCE [LARGE SCALE GENOMIC DNA]</scope>
</reference>
<keyword evidence="2" id="KW-1185">Reference proteome</keyword>
<evidence type="ECO:0000313" key="1">
    <source>
        <dbReference type="EMBL" id="VDL73681.1"/>
    </source>
</evidence>
<evidence type="ECO:0000313" key="3">
    <source>
        <dbReference type="WBParaSite" id="NBR_0001009101-mRNA-1"/>
    </source>
</evidence>
<accession>A0A0N4Y2W6</accession>
<dbReference type="AlphaFoldDB" id="A0A0N4Y2W6"/>
<dbReference type="EMBL" id="UYSL01020252">
    <property type="protein sequence ID" value="VDL73681.1"/>
    <property type="molecule type" value="Genomic_DNA"/>
</dbReference>
<dbReference type="Proteomes" id="UP000271162">
    <property type="component" value="Unassembled WGS sequence"/>
</dbReference>
<sequence>MDYTTGSTVSYNVSVPSLMLKKLKPDFTIDEHKPFNARVIDMWTETLQAGIEPAFQPFPGCALTTNCRLGSVMVSAQPGKVETQVVYLITCQSCKEEYVGETGRPLCVRVKEHLDGLRRGTLSTPLGEHKVRRHEGLPIEVAVSILAREPDIAARRTLEAFWIAARAPKINRKEECVAVTQELAPFADLSLLKFDKCGFADTFTQYISVSDLSETSVGGLKLAVQKESEKIEHDYLRRITVSLIRRLEDRIYVNSSNLGHYL</sequence>
<reference evidence="3" key="1">
    <citation type="submission" date="2017-02" db="UniProtKB">
        <authorList>
            <consortium name="WormBaseParasite"/>
        </authorList>
    </citation>
    <scope>IDENTIFICATION</scope>
</reference>
<name>A0A0N4Y2W6_NIPBR</name>